<sequence length="96" mass="11347">MEIKRINRDEWQLAASLFDRYRAFYKKQPDLALAERFIRERLDNNESVIYVAMNGDKPVGFTQLYPKYSSVRAVKNWILNDLFVDAGFRKQALAQN</sequence>
<dbReference type="Proteomes" id="UP001500841">
    <property type="component" value="Unassembled WGS sequence"/>
</dbReference>
<dbReference type="EMBL" id="BAABCV010000003">
    <property type="protein sequence ID" value="GAA4091316.1"/>
    <property type="molecule type" value="Genomic_DNA"/>
</dbReference>
<dbReference type="SUPFAM" id="SSF55729">
    <property type="entry name" value="Acyl-CoA N-acyltransferases (Nat)"/>
    <property type="match status" value="1"/>
</dbReference>
<dbReference type="InterPro" id="IPR016181">
    <property type="entry name" value="Acyl_CoA_acyltransferase"/>
</dbReference>
<proteinExistence type="predicted"/>
<evidence type="ECO:0000313" key="2">
    <source>
        <dbReference type="EMBL" id="GAA4091316.1"/>
    </source>
</evidence>
<name>A0ABP7WL17_9SPHI</name>
<reference evidence="3" key="1">
    <citation type="journal article" date="2019" name="Int. J. Syst. Evol. Microbiol.">
        <title>The Global Catalogue of Microorganisms (GCM) 10K type strain sequencing project: providing services to taxonomists for standard genome sequencing and annotation.</title>
        <authorList>
            <consortium name="The Broad Institute Genomics Platform"/>
            <consortium name="The Broad Institute Genome Sequencing Center for Infectious Disease"/>
            <person name="Wu L."/>
            <person name="Ma J."/>
        </authorList>
    </citation>
    <scope>NUCLEOTIDE SEQUENCE [LARGE SCALE GENOMIC DNA]</scope>
    <source>
        <strain evidence="3">JCM 17085</strain>
    </source>
</reference>
<accession>A0ABP7WL17</accession>
<feature type="domain" description="N-acetyltransferase" evidence="1">
    <location>
        <begin position="1"/>
        <end position="96"/>
    </location>
</feature>
<dbReference type="InterPro" id="IPR000182">
    <property type="entry name" value="GNAT_dom"/>
</dbReference>
<dbReference type="Pfam" id="PF00583">
    <property type="entry name" value="Acetyltransf_1"/>
    <property type="match status" value="1"/>
</dbReference>
<evidence type="ECO:0000313" key="3">
    <source>
        <dbReference type="Proteomes" id="UP001500841"/>
    </source>
</evidence>
<keyword evidence="3" id="KW-1185">Reference proteome</keyword>
<comment type="caution">
    <text evidence="2">The sequence shown here is derived from an EMBL/GenBank/DDBJ whole genome shotgun (WGS) entry which is preliminary data.</text>
</comment>
<evidence type="ECO:0000259" key="1">
    <source>
        <dbReference type="PROSITE" id="PS51186"/>
    </source>
</evidence>
<gene>
    <name evidence="2" type="ORF">GCM10022392_11470</name>
</gene>
<organism evidence="2 3">
    <name type="scientific">Mucilaginibacter panaciglaebae</name>
    <dbReference type="NCBI Taxonomy" id="502331"/>
    <lineage>
        <taxon>Bacteria</taxon>
        <taxon>Pseudomonadati</taxon>
        <taxon>Bacteroidota</taxon>
        <taxon>Sphingobacteriia</taxon>
        <taxon>Sphingobacteriales</taxon>
        <taxon>Sphingobacteriaceae</taxon>
        <taxon>Mucilaginibacter</taxon>
    </lineage>
</organism>
<dbReference type="Gene3D" id="3.40.630.30">
    <property type="match status" value="1"/>
</dbReference>
<dbReference type="PROSITE" id="PS51186">
    <property type="entry name" value="GNAT"/>
    <property type="match status" value="1"/>
</dbReference>
<protein>
    <recommendedName>
        <fullName evidence="1">N-acetyltransferase domain-containing protein</fullName>
    </recommendedName>
</protein>
<dbReference type="CDD" id="cd04301">
    <property type="entry name" value="NAT_SF"/>
    <property type="match status" value="1"/>
</dbReference>